<dbReference type="Proteomes" id="UP000050509">
    <property type="component" value="Unassembled WGS sequence"/>
</dbReference>
<dbReference type="Gene3D" id="1.10.1760.20">
    <property type="match status" value="1"/>
</dbReference>
<feature type="transmembrane region" description="Helical" evidence="1">
    <location>
        <begin position="148"/>
        <end position="169"/>
    </location>
</feature>
<dbReference type="AlphaFoldDB" id="A0A0P9DA49"/>
<sequence length="276" mass="28455">MTTVRRSGLNSTALALIPLAIAINIAIGQLVAVLKLPVYLDSIGTVLTGALLGPWVGLITGALSNIIWTLIGINPPAWWFAPVAAIIGLFAGFAGRAHLFQRPSPRWLSAVIGAVFLAALALFVLLFISQTTDADGFVVLPSAGDLIAQNPLVFLVAIAIGAAIGYFVLQNAGYAGLIGLVTGVVAAIVSAPIAAYVFGGITGAGTDALVAAFRASGANILASAFAQGTVSDPFDKMTSFMIVYLIIQSLPQRLLQRFPNARPAERSTVSGAVASR</sequence>
<evidence type="ECO:0000313" key="2">
    <source>
        <dbReference type="EMBL" id="KPV52489.1"/>
    </source>
</evidence>
<feature type="transmembrane region" description="Helical" evidence="1">
    <location>
        <begin position="107"/>
        <end position="128"/>
    </location>
</feature>
<evidence type="ECO:0008006" key="4">
    <source>
        <dbReference type="Google" id="ProtNLM"/>
    </source>
</evidence>
<accession>A0A0P9DA49</accession>
<keyword evidence="3" id="KW-1185">Reference proteome</keyword>
<dbReference type="EMBL" id="LJCR01000528">
    <property type="protein sequence ID" value="KPV52489.1"/>
    <property type="molecule type" value="Genomic_DNA"/>
</dbReference>
<feature type="transmembrane region" description="Helical" evidence="1">
    <location>
        <begin position="46"/>
        <end position="71"/>
    </location>
</feature>
<evidence type="ECO:0000256" key="1">
    <source>
        <dbReference type="SAM" id="Phobius"/>
    </source>
</evidence>
<reference evidence="2 3" key="1">
    <citation type="submission" date="2015-09" db="EMBL/GenBank/DDBJ databases">
        <title>Draft genome sequence of Kouleothrix aurantiaca JCM 19913.</title>
        <authorList>
            <person name="Hemp J."/>
        </authorList>
    </citation>
    <scope>NUCLEOTIDE SEQUENCE [LARGE SCALE GENOMIC DNA]</scope>
    <source>
        <strain evidence="2 3">COM-B</strain>
    </source>
</reference>
<keyword evidence="1" id="KW-0812">Transmembrane</keyword>
<gene>
    <name evidence="2" type="ORF">SE17_15200</name>
</gene>
<proteinExistence type="predicted"/>
<comment type="caution">
    <text evidence="2">The sequence shown here is derived from an EMBL/GenBank/DDBJ whole genome shotgun (WGS) entry which is preliminary data.</text>
</comment>
<dbReference type="PATRIC" id="fig|186479.3.peg.8844"/>
<feature type="transmembrane region" description="Helical" evidence="1">
    <location>
        <begin position="12"/>
        <end position="34"/>
    </location>
</feature>
<feature type="transmembrane region" description="Helical" evidence="1">
    <location>
        <begin position="77"/>
        <end position="95"/>
    </location>
</feature>
<name>A0A0P9DA49_9CHLR</name>
<keyword evidence="1" id="KW-1133">Transmembrane helix</keyword>
<keyword evidence="1" id="KW-0472">Membrane</keyword>
<protein>
    <recommendedName>
        <fullName evidence="4">ECF transporter S component</fullName>
    </recommendedName>
</protein>
<organism evidence="2 3">
    <name type="scientific">Kouleothrix aurantiaca</name>
    <dbReference type="NCBI Taxonomy" id="186479"/>
    <lineage>
        <taxon>Bacteria</taxon>
        <taxon>Bacillati</taxon>
        <taxon>Chloroflexota</taxon>
        <taxon>Chloroflexia</taxon>
        <taxon>Chloroflexales</taxon>
        <taxon>Roseiflexineae</taxon>
        <taxon>Roseiflexaceae</taxon>
        <taxon>Kouleothrix</taxon>
    </lineage>
</organism>
<feature type="transmembrane region" description="Helical" evidence="1">
    <location>
        <begin position="176"/>
        <end position="198"/>
    </location>
</feature>
<evidence type="ECO:0000313" key="3">
    <source>
        <dbReference type="Proteomes" id="UP000050509"/>
    </source>
</evidence>